<evidence type="ECO:0000256" key="1">
    <source>
        <dbReference type="ARBA" id="ARBA00002092"/>
    </source>
</evidence>
<keyword evidence="7" id="KW-1185">Reference proteome</keyword>
<dbReference type="GO" id="GO:0030479">
    <property type="term" value="C:actin cortical patch"/>
    <property type="evidence" value="ECO:0007669"/>
    <property type="project" value="UniProtKB-SubCell"/>
</dbReference>
<feature type="compositionally biased region" description="Polar residues" evidence="5">
    <location>
        <begin position="480"/>
        <end position="509"/>
    </location>
</feature>
<feature type="region of interest" description="Disordered" evidence="5">
    <location>
        <begin position="1"/>
        <end position="38"/>
    </location>
</feature>
<feature type="compositionally biased region" description="Basic and acidic residues" evidence="5">
    <location>
        <begin position="305"/>
        <end position="315"/>
    </location>
</feature>
<dbReference type="GeneID" id="28724016"/>
<feature type="region of interest" description="Disordered" evidence="5">
    <location>
        <begin position="270"/>
        <end position="551"/>
    </location>
</feature>
<evidence type="ECO:0000313" key="6">
    <source>
        <dbReference type="EMBL" id="AMD20755.1"/>
    </source>
</evidence>
<feature type="compositionally biased region" description="Basic and acidic residues" evidence="5">
    <location>
        <begin position="597"/>
        <end position="614"/>
    </location>
</feature>
<comment type="subcellular location">
    <subcellularLocation>
        <location evidence="2">Cytoplasm</location>
        <location evidence="2">Cytoskeleton</location>
        <location evidence="2">Actin patch</location>
    </subcellularLocation>
</comment>
<dbReference type="InterPro" id="IPR021582">
    <property type="entry name" value="Aim21"/>
</dbReference>
<feature type="region of interest" description="Disordered" evidence="5">
    <location>
        <begin position="573"/>
        <end position="648"/>
    </location>
</feature>
<organism evidence="6 7">
    <name type="scientific">Eremothecium sinecaudum</name>
    <dbReference type="NCBI Taxonomy" id="45286"/>
    <lineage>
        <taxon>Eukaryota</taxon>
        <taxon>Fungi</taxon>
        <taxon>Dikarya</taxon>
        <taxon>Ascomycota</taxon>
        <taxon>Saccharomycotina</taxon>
        <taxon>Saccharomycetes</taxon>
        <taxon>Saccharomycetales</taxon>
        <taxon>Saccharomycetaceae</taxon>
        <taxon>Eremothecium</taxon>
    </lineage>
</organism>
<evidence type="ECO:0000256" key="4">
    <source>
        <dbReference type="ARBA" id="ARBA00021016"/>
    </source>
</evidence>
<dbReference type="AlphaFoldDB" id="A0A0X8HSP4"/>
<dbReference type="EMBL" id="CP014244">
    <property type="protein sequence ID" value="AMD20755.1"/>
    <property type="molecule type" value="Genomic_DNA"/>
</dbReference>
<evidence type="ECO:0000256" key="2">
    <source>
        <dbReference type="ARBA" id="ARBA00004134"/>
    </source>
</evidence>
<dbReference type="STRING" id="45286.A0A0X8HSP4"/>
<protein>
    <recommendedName>
        <fullName evidence="4">Altered inheritance of mitochondria protein 21</fullName>
    </recommendedName>
</protein>
<evidence type="ECO:0000256" key="5">
    <source>
        <dbReference type="SAM" id="MobiDB-lite"/>
    </source>
</evidence>
<dbReference type="Proteomes" id="UP000243052">
    <property type="component" value="Chromosome iv"/>
</dbReference>
<feature type="compositionally biased region" description="Basic and acidic residues" evidence="5">
    <location>
        <begin position="364"/>
        <end position="385"/>
    </location>
</feature>
<comment type="function">
    <text evidence="1">Involved in mitochondrial migration along actin filaments.</text>
</comment>
<feature type="compositionally biased region" description="Polar residues" evidence="5">
    <location>
        <begin position="278"/>
        <end position="292"/>
    </location>
</feature>
<feature type="region of interest" description="Disordered" evidence="5">
    <location>
        <begin position="132"/>
        <end position="195"/>
    </location>
</feature>
<feature type="compositionally biased region" description="Low complexity" evidence="5">
    <location>
        <begin position="391"/>
        <end position="403"/>
    </location>
</feature>
<name>A0A0X8HSP4_9SACH</name>
<reference evidence="6 7" key="1">
    <citation type="submission" date="2016-01" db="EMBL/GenBank/DDBJ databases">
        <title>Genome sequence of the yeast Holleya sinecauda.</title>
        <authorList>
            <person name="Dietrich F.S."/>
        </authorList>
    </citation>
    <scope>NUCLEOTIDE SEQUENCE [LARGE SCALE GENOMIC DNA]</scope>
    <source>
        <strain evidence="6 7">ATCC 58844</strain>
    </source>
</reference>
<feature type="compositionally biased region" description="Polar residues" evidence="5">
    <location>
        <begin position="444"/>
        <end position="458"/>
    </location>
</feature>
<evidence type="ECO:0000256" key="3">
    <source>
        <dbReference type="ARBA" id="ARBA00006466"/>
    </source>
</evidence>
<sequence>MSEIPPIPERPKIPTRPKGRTTREDGMSPERTASPYFGISDDMIQCDSKAGDDQFNVEIESESNNISDSTVLHFEAGFKQTDSFVNDYLSSSSYYEPFNNYADSPTKPQLGDLLTREYKKVEKATRASSIGFENPMVDKSRSAGTPQFIPPIPERPARLSRKPTDTISKVISSEQSEGYPPNMNEDGMQPSSLDPREIASTFSERSSMAVEGSVADVPSEGSLFLSNEKKQGSPSVFHPLSTGRIEFELGTIVNSPTEEINQLLNQALRKKMAEQKSARASSMDSNVEQRSATPVTPTMGPPGGAEDKNAVDDSRSQTGDEGMQAGIHLEIDTEMNPIANSLTLPPVPRENSLESSVWSPKSKQIPENETKTKTGRVDDNKKELSSDSVDSLSKAISQSSLSKKSSEDQNIVETVPDLSPSVDLGSPSKTEILTFKDTNDDLNPETNQGFLNEPSSMLLTGDRTGDASKCSSKLRDELGSSVNSDISSSLKNVSSTPRSTNASSTSPQKPKNRPLVPKKPSSKIAAFQEMLQRQQAEHLGSKHFEEHNHSSVNKVGTSRANFAQNLNGLFSLSGKPPLQLSPSVVKKQSSHSPDSTNEYKSKSPSDSSDSRETMSADVRQSRARGPAGRKLPRGLANLEKVNPEQSTNQIETFHTWRVVFKPFLKVNDPATVDR</sequence>
<feature type="compositionally biased region" description="Polar residues" evidence="5">
    <location>
        <begin position="353"/>
        <end position="363"/>
    </location>
</feature>
<feature type="compositionally biased region" description="Basic and acidic residues" evidence="5">
    <location>
        <begin position="535"/>
        <end position="549"/>
    </location>
</feature>
<dbReference type="OrthoDB" id="3995855at2759"/>
<accession>A0A0X8HSP4</accession>
<proteinExistence type="inferred from homology"/>
<comment type="similarity">
    <text evidence="3">Belongs to the AIM21 family.</text>
</comment>
<dbReference type="Pfam" id="PF11489">
    <property type="entry name" value="Aim21"/>
    <property type="match status" value="1"/>
</dbReference>
<dbReference type="RefSeq" id="XP_017987751.1">
    <property type="nucleotide sequence ID" value="XM_018132262.1"/>
</dbReference>
<evidence type="ECO:0000313" key="7">
    <source>
        <dbReference type="Proteomes" id="UP000243052"/>
    </source>
</evidence>
<gene>
    <name evidence="6" type="ORF">AW171_hschr42667</name>
</gene>
<feature type="compositionally biased region" description="Polar residues" evidence="5">
    <location>
        <begin position="165"/>
        <end position="176"/>
    </location>
</feature>
<feature type="compositionally biased region" description="Polar residues" evidence="5">
    <location>
        <begin position="580"/>
        <end position="596"/>
    </location>
</feature>